<keyword evidence="4" id="KW-1185">Reference proteome</keyword>
<evidence type="ECO:0000313" key="3">
    <source>
        <dbReference type="EMBL" id="MBD8513643.1"/>
    </source>
</evidence>
<evidence type="ECO:0000313" key="4">
    <source>
        <dbReference type="Proteomes" id="UP000649768"/>
    </source>
</evidence>
<dbReference type="GO" id="GO:0016787">
    <property type="term" value="F:hydrolase activity"/>
    <property type="evidence" value="ECO:0007669"/>
    <property type="project" value="UniProtKB-KW"/>
</dbReference>
<dbReference type="Pfam" id="PF00857">
    <property type="entry name" value="Isochorismatase"/>
    <property type="match status" value="1"/>
</dbReference>
<dbReference type="CDD" id="cd00431">
    <property type="entry name" value="cysteine_hydrolases"/>
    <property type="match status" value="1"/>
</dbReference>
<proteinExistence type="predicted"/>
<reference evidence="3 4" key="1">
    <citation type="submission" date="2020-09" db="EMBL/GenBank/DDBJ databases">
        <title>Photobacterium sp. CAU 1568 isolated from sand of Sido Beach.</title>
        <authorList>
            <person name="Kim W."/>
        </authorList>
    </citation>
    <scope>NUCLEOTIDE SEQUENCE [LARGE SCALE GENOMIC DNA]</scope>
    <source>
        <strain evidence="3 4">CAU 1568</strain>
    </source>
</reference>
<dbReference type="InterPro" id="IPR000868">
    <property type="entry name" value="Isochorismatase-like_dom"/>
</dbReference>
<feature type="domain" description="Isochorismatase-like" evidence="2">
    <location>
        <begin position="8"/>
        <end position="191"/>
    </location>
</feature>
<dbReference type="Proteomes" id="UP000649768">
    <property type="component" value="Unassembled WGS sequence"/>
</dbReference>
<protein>
    <submittedName>
        <fullName evidence="3">Cysteine hydrolase</fullName>
    </submittedName>
</protein>
<dbReference type="Gene3D" id="3.40.50.850">
    <property type="entry name" value="Isochorismatase-like"/>
    <property type="match status" value="1"/>
</dbReference>
<evidence type="ECO:0000256" key="1">
    <source>
        <dbReference type="ARBA" id="ARBA00022801"/>
    </source>
</evidence>
<evidence type="ECO:0000259" key="2">
    <source>
        <dbReference type="Pfam" id="PF00857"/>
    </source>
</evidence>
<comment type="caution">
    <text evidence="3">The sequence shown here is derived from an EMBL/GenBank/DDBJ whole genome shotgun (WGS) entry which is preliminary data.</text>
</comment>
<accession>A0ABR9BM43</accession>
<dbReference type="RefSeq" id="WP_192016336.1">
    <property type="nucleotide sequence ID" value="NZ_JACYTP010000008.1"/>
</dbReference>
<name>A0ABR9BM43_9GAMM</name>
<organism evidence="3 4">
    <name type="scientific">Photobacterium arenosum</name>
    <dbReference type="NCBI Taxonomy" id="2774143"/>
    <lineage>
        <taxon>Bacteria</taxon>
        <taxon>Pseudomonadati</taxon>
        <taxon>Pseudomonadota</taxon>
        <taxon>Gammaproteobacteria</taxon>
        <taxon>Vibrionales</taxon>
        <taxon>Vibrionaceae</taxon>
        <taxon>Photobacterium</taxon>
    </lineage>
</organism>
<keyword evidence="1 3" id="KW-0378">Hydrolase</keyword>
<dbReference type="PANTHER" id="PTHR43540:SF16">
    <property type="entry name" value="ISOCHORISMATASE-LIKE DOMAIN-CONTAINING PROTEIN"/>
    <property type="match status" value="1"/>
</dbReference>
<dbReference type="SUPFAM" id="SSF52499">
    <property type="entry name" value="Isochorismatase-like hydrolases"/>
    <property type="match status" value="1"/>
</dbReference>
<gene>
    <name evidence="3" type="ORF">IFO68_13260</name>
</gene>
<dbReference type="InterPro" id="IPR050272">
    <property type="entry name" value="Isochorismatase-like_hydrls"/>
</dbReference>
<dbReference type="PANTHER" id="PTHR43540">
    <property type="entry name" value="PEROXYUREIDOACRYLATE/UREIDOACRYLATE AMIDOHYDROLASE-RELATED"/>
    <property type="match status" value="1"/>
</dbReference>
<dbReference type="InterPro" id="IPR036380">
    <property type="entry name" value="Isochorismatase-like_sf"/>
</dbReference>
<sequence>MMMKSGQALLVLDVINEIVHPDGKYAKEGYFTQVERTRLIENTQKLIHAARENDIPIIYVVVGFSQNYVECPESSSVFSLAKRNELLKINTWGTQVYADISPRDGDIILVKNRVSPFYQTNLDLILRQLNIKSLLLTGVSTEFVVLSTAADAHDRDYSSFVFEDATAAVDEETHLAALKLLANKATVLSVENFLTSE</sequence>
<dbReference type="EMBL" id="JACYTP010000008">
    <property type="protein sequence ID" value="MBD8513643.1"/>
    <property type="molecule type" value="Genomic_DNA"/>
</dbReference>